<reference evidence="1" key="2">
    <citation type="journal article" date="2021" name="PeerJ">
        <title>Extensive microbial diversity within the chicken gut microbiome revealed by metagenomics and culture.</title>
        <authorList>
            <person name="Gilroy R."/>
            <person name="Ravi A."/>
            <person name="Getino M."/>
            <person name="Pursley I."/>
            <person name="Horton D.L."/>
            <person name="Alikhan N.F."/>
            <person name="Baker D."/>
            <person name="Gharbi K."/>
            <person name="Hall N."/>
            <person name="Watson M."/>
            <person name="Adriaenssens E.M."/>
            <person name="Foster-Nyarko E."/>
            <person name="Jarju S."/>
            <person name="Secka A."/>
            <person name="Antonio M."/>
            <person name="Oren A."/>
            <person name="Chaudhuri R.R."/>
            <person name="La Ragione R."/>
            <person name="Hildebrand F."/>
            <person name="Pallen M.J."/>
        </authorList>
    </citation>
    <scope>NUCLEOTIDE SEQUENCE</scope>
    <source>
        <strain evidence="1">2889</strain>
    </source>
</reference>
<dbReference type="AlphaFoldDB" id="A0A9D9DVQ9"/>
<gene>
    <name evidence="1" type="ORF">IAB08_02490</name>
</gene>
<protein>
    <submittedName>
        <fullName evidence="1">Uncharacterized protein</fullName>
    </submittedName>
</protein>
<evidence type="ECO:0000313" key="1">
    <source>
        <dbReference type="EMBL" id="MBO8432149.1"/>
    </source>
</evidence>
<reference evidence="1" key="1">
    <citation type="submission" date="2020-10" db="EMBL/GenBank/DDBJ databases">
        <authorList>
            <person name="Gilroy R."/>
        </authorList>
    </citation>
    <scope>NUCLEOTIDE SEQUENCE</scope>
    <source>
        <strain evidence="1">2889</strain>
    </source>
</reference>
<evidence type="ECO:0000313" key="2">
    <source>
        <dbReference type="Proteomes" id="UP000823612"/>
    </source>
</evidence>
<name>A0A9D9DVQ9_9BACT</name>
<proteinExistence type="predicted"/>
<dbReference type="InterPro" id="IPR029465">
    <property type="entry name" value="ATPgrasp_TupA"/>
</dbReference>
<sequence length="309" mass="36083">MKRISVLVEVYKVCLQYKWKLLSRVDKRIPANSLYKKVFHKKINWRSPVDIIEKIAWMEIYADTSLWSLCADKYRMRKYVEEHGFGDCLPELYGCWNSAGDIDFSGLPKSFVLKTNNGCGTVVVVKDKLKVDEDMLRKKMQKWLKRPYGYAGGQYHYLRIPPCIIAEELLENDTIGMSYSPNSLIDYKVFCVSGEPQWFLVVSNRTENHTDLACYDLDWKSHPEYLVESSHWSKSSCVLPRPVNFDEMLHICREISVDFAQVRIDFYEVRGRLYIGELTFSTGYGGFTLERYSYLGKKMNIEPILARGF</sequence>
<dbReference type="EMBL" id="JADIMZ010000034">
    <property type="protein sequence ID" value="MBO8432149.1"/>
    <property type="molecule type" value="Genomic_DNA"/>
</dbReference>
<accession>A0A9D9DVQ9</accession>
<dbReference type="Pfam" id="PF14305">
    <property type="entry name" value="ATPgrasp_TupA"/>
    <property type="match status" value="1"/>
</dbReference>
<comment type="caution">
    <text evidence="1">The sequence shown here is derived from an EMBL/GenBank/DDBJ whole genome shotgun (WGS) entry which is preliminary data.</text>
</comment>
<dbReference type="Proteomes" id="UP000823612">
    <property type="component" value="Unassembled WGS sequence"/>
</dbReference>
<organism evidence="1 2">
    <name type="scientific">Candidatus Pullibacteroides excrementavium</name>
    <dbReference type="NCBI Taxonomy" id="2840905"/>
    <lineage>
        <taxon>Bacteria</taxon>
        <taxon>Pseudomonadati</taxon>
        <taxon>Bacteroidota</taxon>
        <taxon>Bacteroidia</taxon>
        <taxon>Bacteroidales</taxon>
        <taxon>Candidatus Pullibacteroides</taxon>
    </lineage>
</organism>